<dbReference type="Pfam" id="PF00535">
    <property type="entry name" value="Glycos_transf_2"/>
    <property type="match status" value="1"/>
</dbReference>
<evidence type="ECO:0000259" key="1">
    <source>
        <dbReference type="Pfam" id="PF00535"/>
    </source>
</evidence>
<dbReference type="AlphaFoldDB" id="A0A1F6LLB1"/>
<sequence>MDWKKIISMQLISIIIPVYNHLNDLKKTLQSISKQTYRDIEVIIVDDGSDTKVADEINPSDFNFDIFIYRQENSGASSARNIGFEMSKGEFVIFWDADLIANHDMLKKMHNVLTIHPEVSYVYSDFYFGTKKMKAMKFDESKLRENNYIMTTSLMRREDFPFFDPLLKRFQDWDLWLTMLQKNKIGIYIPEFLFFIIPHKDGISGWLPSFAYKKPWSWLPGFRDKVKKYNLAKEIVMKKHGLIF</sequence>
<dbReference type="CDD" id="cd00761">
    <property type="entry name" value="Glyco_tranf_GTA_type"/>
    <property type="match status" value="1"/>
</dbReference>
<organism evidence="2 3">
    <name type="scientific">Candidatus Magasanikbacteria bacterium RIFCSPHIGHO2_01_FULL_33_34</name>
    <dbReference type="NCBI Taxonomy" id="1798671"/>
    <lineage>
        <taxon>Bacteria</taxon>
        <taxon>Candidatus Magasanikiibacteriota</taxon>
    </lineage>
</organism>
<dbReference type="EMBL" id="MFPS01000003">
    <property type="protein sequence ID" value="OGH60104.1"/>
    <property type="molecule type" value="Genomic_DNA"/>
</dbReference>
<accession>A0A1F6LLB1</accession>
<gene>
    <name evidence="2" type="ORF">A2725_00445</name>
</gene>
<dbReference type="PANTHER" id="PTHR43685">
    <property type="entry name" value="GLYCOSYLTRANSFERASE"/>
    <property type="match status" value="1"/>
</dbReference>
<proteinExistence type="predicted"/>
<evidence type="ECO:0000313" key="3">
    <source>
        <dbReference type="Proteomes" id="UP000177067"/>
    </source>
</evidence>
<dbReference type="SUPFAM" id="SSF53448">
    <property type="entry name" value="Nucleotide-diphospho-sugar transferases"/>
    <property type="match status" value="1"/>
</dbReference>
<dbReference type="Proteomes" id="UP000177067">
    <property type="component" value="Unassembled WGS sequence"/>
</dbReference>
<dbReference type="PANTHER" id="PTHR43685:SF2">
    <property type="entry name" value="GLYCOSYLTRANSFERASE 2-LIKE DOMAIN-CONTAINING PROTEIN"/>
    <property type="match status" value="1"/>
</dbReference>
<feature type="domain" description="Glycosyltransferase 2-like" evidence="1">
    <location>
        <begin position="13"/>
        <end position="130"/>
    </location>
</feature>
<dbReference type="InterPro" id="IPR050834">
    <property type="entry name" value="Glycosyltransf_2"/>
</dbReference>
<reference evidence="2 3" key="1">
    <citation type="journal article" date="2016" name="Nat. Commun.">
        <title>Thousands of microbial genomes shed light on interconnected biogeochemical processes in an aquifer system.</title>
        <authorList>
            <person name="Anantharaman K."/>
            <person name="Brown C.T."/>
            <person name="Hug L.A."/>
            <person name="Sharon I."/>
            <person name="Castelle C.J."/>
            <person name="Probst A.J."/>
            <person name="Thomas B.C."/>
            <person name="Singh A."/>
            <person name="Wilkins M.J."/>
            <person name="Karaoz U."/>
            <person name="Brodie E.L."/>
            <person name="Williams K.H."/>
            <person name="Hubbard S.S."/>
            <person name="Banfield J.F."/>
        </authorList>
    </citation>
    <scope>NUCLEOTIDE SEQUENCE [LARGE SCALE GENOMIC DNA]</scope>
</reference>
<protein>
    <recommendedName>
        <fullName evidence="1">Glycosyltransferase 2-like domain-containing protein</fullName>
    </recommendedName>
</protein>
<dbReference type="Gene3D" id="3.90.550.10">
    <property type="entry name" value="Spore Coat Polysaccharide Biosynthesis Protein SpsA, Chain A"/>
    <property type="match status" value="1"/>
</dbReference>
<name>A0A1F6LLB1_9BACT</name>
<dbReference type="InterPro" id="IPR029044">
    <property type="entry name" value="Nucleotide-diphossugar_trans"/>
</dbReference>
<dbReference type="InterPro" id="IPR001173">
    <property type="entry name" value="Glyco_trans_2-like"/>
</dbReference>
<comment type="caution">
    <text evidence="2">The sequence shown here is derived from an EMBL/GenBank/DDBJ whole genome shotgun (WGS) entry which is preliminary data.</text>
</comment>
<evidence type="ECO:0000313" key="2">
    <source>
        <dbReference type="EMBL" id="OGH60104.1"/>
    </source>
</evidence>